<feature type="compositionally biased region" description="Low complexity" evidence="1">
    <location>
        <begin position="218"/>
        <end position="230"/>
    </location>
</feature>
<dbReference type="PANTHER" id="PTHR46656">
    <property type="entry name" value="PUTATIVE-RELATED"/>
    <property type="match status" value="1"/>
</dbReference>
<dbReference type="EMBL" id="VJOY01000015">
    <property type="protein sequence ID" value="TRX73397.1"/>
    <property type="molecule type" value="Genomic_DNA"/>
</dbReference>
<name>A0A553GV79_9PSED</name>
<gene>
    <name evidence="2" type="ORF">FM069_17480</name>
</gene>
<reference evidence="2 3" key="1">
    <citation type="submission" date="2019-07" db="EMBL/GenBank/DDBJ databases">
        <title>Pseudomonas mangiferae sp. nov., isolated from bark of mango tree in Thailand.</title>
        <authorList>
            <person name="Srisuk N."/>
            <person name="Anurat P."/>
        </authorList>
    </citation>
    <scope>NUCLEOTIDE SEQUENCE [LARGE SCALE GENOMIC DNA]</scope>
    <source>
        <strain evidence="2 3">DMKU_BBB3-04</strain>
    </source>
</reference>
<sequence length="522" mass="57704">MKILIYSEVTAASIARSLGMPEYSYYFVLREFRPVLERLGEVIAVDDPAREVDAHYAAACEAGQRCVFLSFSPPHRTTLGLACPTVPVFAWEFDSIPTQSWYDQPEHDWRHGLALCGRAIVHSRLTVEAVRDAMGADFPVVSIPAPVWDKFARLRARGDQPRRGPWHIGVPAGVVFDTHNLSLEPWMPGPDAVAQAVAQARGETTAQAVVDALHAEAQAAESAPAADAPAPAAPPSAAPMPAAPDPLRVTLRYLAEWYRLVWRDSLPPACDRALDALRRRLRPPAATPAPEPVSPWELAPRQLSLDGVVFTAMFNPYDGRKNWVDMLTAFCTAFRDVPDATLLFKLGHSKYRSAINDMLMCMARLPAFRCRVVILQGFVDEAGFESLIDATAFVVNASHGEGQCLPLMEFLSCGKPALAPRHSAMADYIDGEVAFVVDSWLDATAWPHDPRLAYRTLRHQIDWQSLLQAYRDAYRTYREDPARYAVLSRNAVARMQGHCSREAAAARLSAFLTIEDNESVCA</sequence>
<proteinExistence type="predicted"/>
<evidence type="ECO:0000313" key="3">
    <source>
        <dbReference type="Proteomes" id="UP000315235"/>
    </source>
</evidence>
<protein>
    <submittedName>
        <fullName evidence="2">Glycosyltransferase</fullName>
    </submittedName>
</protein>
<dbReference type="RefSeq" id="WP_143489663.1">
    <property type="nucleotide sequence ID" value="NZ_VJOY01000015.1"/>
</dbReference>
<evidence type="ECO:0000313" key="2">
    <source>
        <dbReference type="EMBL" id="TRX73397.1"/>
    </source>
</evidence>
<keyword evidence="3" id="KW-1185">Reference proteome</keyword>
<dbReference type="PANTHER" id="PTHR46656:SF3">
    <property type="entry name" value="PUTATIVE-RELATED"/>
    <property type="match status" value="1"/>
</dbReference>
<dbReference type="SUPFAM" id="SSF53756">
    <property type="entry name" value="UDP-Glycosyltransferase/glycogen phosphorylase"/>
    <property type="match status" value="1"/>
</dbReference>
<dbReference type="GO" id="GO:0016740">
    <property type="term" value="F:transferase activity"/>
    <property type="evidence" value="ECO:0007669"/>
    <property type="project" value="UniProtKB-KW"/>
</dbReference>
<organism evidence="2 3">
    <name type="scientific">Pseudomonas mangiferae</name>
    <dbReference type="NCBI Taxonomy" id="2593654"/>
    <lineage>
        <taxon>Bacteria</taxon>
        <taxon>Pseudomonadati</taxon>
        <taxon>Pseudomonadota</taxon>
        <taxon>Gammaproteobacteria</taxon>
        <taxon>Pseudomonadales</taxon>
        <taxon>Pseudomonadaceae</taxon>
        <taxon>Pseudomonas</taxon>
    </lineage>
</organism>
<feature type="region of interest" description="Disordered" evidence="1">
    <location>
        <begin position="218"/>
        <end position="241"/>
    </location>
</feature>
<keyword evidence="2" id="KW-0808">Transferase</keyword>
<accession>A0A553GV79</accession>
<dbReference type="AlphaFoldDB" id="A0A553GV79"/>
<evidence type="ECO:0000256" key="1">
    <source>
        <dbReference type="SAM" id="MobiDB-lite"/>
    </source>
</evidence>
<dbReference type="Proteomes" id="UP000315235">
    <property type="component" value="Unassembled WGS sequence"/>
</dbReference>
<dbReference type="Gene3D" id="3.40.50.2000">
    <property type="entry name" value="Glycogen Phosphorylase B"/>
    <property type="match status" value="1"/>
</dbReference>
<comment type="caution">
    <text evidence="2">The sequence shown here is derived from an EMBL/GenBank/DDBJ whole genome shotgun (WGS) entry which is preliminary data.</text>
</comment>
<dbReference type="OrthoDB" id="5936320at2"/>
<dbReference type="CDD" id="cd01635">
    <property type="entry name" value="Glycosyltransferase_GTB-type"/>
    <property type="match status" value="1"/>
</dbReference>
<feature type="compositionally biased region" description="Pro residues" evidence="1">
    <location>
        <begin position="231"/>
        <end position="241"/>
    </location>
</feature>